<organism evidence="1 2">
    <name type="scientific">Brassica cretica</name>
    <name type="common">Mustard</name>
    <dbReference type="NCBI Taxonomy" id="69181"/>
    <lineage>
        <taxon>Eukaryota</taxon>
        <taxon>Viridiplantae</taxon>
        <taxon>Streptophyta</taxon>
        <taxon>Embryophyta</taxon>
        <taxon>Tracheophyta</taxon>
        <taxon>Spermatophyta</taxon>
        <taxon>Magnoliopsida</taxon>
        <taxon>eudicotyledons</taxon>
        <taxon>Gunneridae</taxon>
        <taxon>Pentapetalae</taxon>
        <taxon>rosids</taxon>
        <taxon>malvids</taxon>
        <taxon>Brassicales</taxon>
        <taxon>Brassicaceae</taxon>
        <taxon>Brassiceae</taxon>
        <taxon>Brassica</taxon>
    </lineage>
</organism>
<proteinExistence type="predicted"/>
<comment type="caution">
    <text evidence="1">The sequence shown here is derived from an EMBL/GenBank/DDBJ whole genome shotgun (WGS) entry which is preliminary data.</text>
</comment>
<gene>
    <name evidence="1" type="ORF">F2Q69_00033726</name>
</gene>
<dbReference type="AlphaFoldDB" id="A0A8S9SWN1"/>
<name>A0A8S9SWN1_BRACR</name>
<dbReference type="Proteomes" id="UP000712600">
    <property type="component" value="Unassembled WGS sequence"/>
</dbReference>
<dbReference type="EMBL" id="QGKX02000004">
    <property type="protein sequence ID" value="KAF3604784.1"/>
    <property type="molecule type" value="Genomic_DNA"/>
</dbReference>
<sequence length="157" mass="18170">MKEFIDLDWGNQIKNKNDFASIWSRKMKRFSLSHHHKERREEEKLTGRRSCDVEALIDRRSFDRSISIKRQGLLEVDELKAISNAKVSKSIFSSGVFIRRKRRRFWNQLVTVFNRRLLSVAVAVSSSPSQSFTMTKPLRLALPSSLGSRSGEEKASL</sequence>
<evidence type="ECO:0000313" key="2">
    <source>
        <dbReference type="Proteomes" id="UP000712600"/>
    </source>
</evidence>
<evidence type="ECO:0000313" key="1">
    <source>
        <dbReference type="EMBL" id="KAF3604784.1"/>
    </source>
</evidence>
<reference evidence="1" key="1">
    <citation type="submission" date="2019-12" db="EMBL/GenBank/DDBJ databases">
        <title>Genome sequencing and annotation of Brassica cretica.</title>
        <authorList>
            <person name="Studholme D.J."/>
            <person name="Sarris P."/>
        </authorList>
    </citation>
    <scope>NUCLEOTIDE SEQUENCE</scope>
    <source>
        <strain evidence="1">PFS-109/04</strain>
        <tissue evidence="1">Leaf</tissue>
    </source>
</reference>
<protein>
    <submittedName>
        <fullName evidence="1">Uncharacterized protein</fullName>
    </submittedName>
</protein>
<accession>A0A8S9SWN1</accession>